<sequence length="86" mass="9190">MPRPAKLAQIKMKEPGTYKIVVSGPISPALRNSLAGMSVSETIDGHGQIQTILVGRLQDQAELAGVMNTLFEMQLPIISTTCLEPG</sequence>
<evidence type="ECO:0008006" key="3">
    <source>
        <dbReference type="Google" id="ProtNLM"/>
    </source>
</evidence>
<name>A0ABV7TKK2_9RHOB</name>
<dbReference type="Proteomes" id="UP001595629">
    <property type="component" value="Unassembled WGS sequence"/>
</dbReference>
<comment type="caution">
    <text evidence="1">The sequence shown here is derived from an EMBL/GenBank/DDBJ whole genome shotgun (WGS) entry which is preliminary data.</text>
</comment>
<evidence type="ECO:0000313" key="2">
    <source>
        <dbReference type="Proteomes" id="UP001595629"/>
    </source>
</evidence>
<evidence type="ECO:0000313" key="1">
    <source>
        <dbReference type="EMBL" id="MFC3615304.1"/>
    </source>
</evidence>
<organism evidence="1 2">
    <name type="scientific">Lutimaribacter marinistellae</name>
    <dbReference type="NCBI Taxonomy" id="1820329"/>
    <lineage>
        <taxon>Bacteria</taxon>
        <taxon>Pseudomonadati</taxon>
        <taxon>Pseudomonadota</taxon>
        <taxon>Alphaproteobacteria</taxon>
        <taxon>Rhodobacterales</taxon>
        <taxon>Roseobacteraceae</taxon>
        <taxon>Lutimaribacter</taxon>
    </lineage>
</organism>
<dbReference type="EMBL" id="JBHRXI010000016">
    <property type="protein sequence ID" value="MFC3615304.1"/>
    <property type="molecule type" value="Genomic_DNA"/>
</dbReference>
<gene>
    <name evidence="1" type="ORF">ACFORG_16210</name>
</gene>
<dbReference type="RefSeq" id="WP_386736556.1">
    <property type="nucleotide sequence ID" value="NZ_JBHRXI010000016.1"/>
</dbReference>
<keyword evidence="2" id="KW-1185">Reference proteome</keyword>
<proteinExistence type="predicted"/>
<protein>
    <recommendedName>
        <fullName evidence="3">NIL domain-containing protein</fullName>
    </recommendedName>
</protein>
<reference evidence="2" key="1">
    <citation type="journal article" date="2019" name="Int. J. Syst. Evol. Microbiol.">
        <title>The Global Catalogue of Microorganisms (GCM) 10K type strain sequencing project: providing services to taxonomists for standard genome sequencing and annotation.</title>
        <authorList>
            <consortium name="The Broad Institute Genomics Platform"/>
            <consortium name="The Broad Institute Genome Sequencing Center for Infectious Disease"/>
            <person name="Wu L."/>
            <person name="Ma J."/>
        </authorList>
    </citation>
    <scope>NUCLEOTIDE SEQUENCE [LARGE SCALE GENOMIC DNA]</scope>
    <source>
        <strain evidence="2">KCTC 42911</strain>
    </source>
</reference>
<accession>A0ABV7TKK2</accession>